<proteinExistence type="predicted"/>
<dbReference type="EMBL" id="JACBNQ010000019">
    <property type="protein sequence ID" value="NYB75293.1"/>
    <property type="molecule type" value="Genomic_DNA"/>
</dbReference>
<accession>A0A974GX92</accession>
<dbReference type="SUPFAM" id="SSF56601">
    <property type="entry name" value="beta-lactamase/transpeptidase-like"/>
    <property type="match status" value="1"/>
</dbReference>
<dbReference type="Proteomes" id="UP000611629">
    <property type="component" value="Unassembled WGS sequence"/>
</dbReference>
<dbReference type="InterPro" id="IPR001460">
    <property type="entry name" value="PCN-bd_Tpept"/>
</dbReference>
<comment type="caution">
    <text evidence="2">The sequence shown here is derived from an EMBL/GenBank/DDBJ whole genome shotgun (WGS) entry which is preliminary data.</text>
</comment>
<sequence length="123" mass="14749">MNLNKMVRTSADNFWLEGDIRISAKEQIDFLKKVYNEEYNFKEDYYKILKDLMVEEKNSEYTLSGKTGWAQRINPQIGWHVGYVETAKDTWFFACNLDIRQNSDAEYRKEIVLMYLKELNIIE</sequence>
<evidence type="ECO:0000313" key="2">
    <source>
        <dbReference type="EMBL" id="NYB75293.1"/>
    </source>
</evidence>
<evidence type="ECO:0000259" key="1">
    <source>
        <dbReference type="Pfam" id="PF00905"/>
    </source>
</evidence>
<dbReference type="Pfam" id="PF00905">
    <property type="entry name" value="Transpeptidase"/>
    <property type="match status" value="1"/>
</dbReference>
<reference evidence="2" key="1">
    <citation type="submission" date="2020-07" db="EMBL/GenBank/DDBJ databases">
        <title>Genomic analysis of a strain of Sedimentibacter Hydroxybenzoicus DSM7310.</title>
        <authorList>
            <person name="Ma S."/>
        </authorList>
    </citation>
    <scope>NUCLEOTIDE SEQUENCE</scope>
    <source>
        <strain evidence="2">DSM 7310</strain>
    </source>
</reference>
<feature type="domain" description="Penicillin-binding protein transpeptidase" evidence="1">
    <location>
        <begin position="10"/>
        <end position="112"/>
    </location>
</feature>
<dbReference type="GO" id="GO:0008658">
    <property type="term" value="F:penicillin binding"/>
    <property type="evidence" value="ECO:0007669"/>
    <property type="project" value="InterPro"/>
</dbReference>
<evidence type="ECO:0000313" key="3">
    <source>
        <dbReference type="Proteomes" id="UP000611629"/>
    </source>
</evidence>
<dbReference type="AlphaFoldDB" id="A0A974GX92"/>
<name>A0A974GX92_SEDHY</name>
<dbReference type="RefSeq" id="WP_179238995.1">
    <property type="nucleotide sequence ID" value="NZ_JACBNQ010000019.1"/>
</dbReference>
<dbReference type="Gene3D" id="3.40.710.10">
    <property type="entry name" value="DD-peptidase/beta-lactamase superfamily"/>
    <property type="match status" value="1"/>
</dbReference>
<protein>
    <recommendedName>
        <fullName evidence="1">Penicillin-binding protein transpeptidase domain-containing protein</fullName>
    </recommendedName>
</protein>
<organism evidence="2 3">
    <name type="scientific">Sedimentibacter hydroxybenzoicus DSM 7310</name>
    <dbReference type="NCBI Taxonomy" id="1123245"/>
    <lineage>
        <taxon>Bacteria</taxon>
        <taxon>Bacillati</taxon>
        <taxon>Bacillota</taxon>
        <taxon>Tissierellia</taxon>
        <taxon>Sedimentibacter</taxon>
    </lineage>
</organism>
<dbReference type="InterPro" id="IPR012338">
    <property type="entry name" value="Beta-lactam/transpept-like"/>
</dbReference>
<gene>
    <name evidence="2" type="ORF">HZF24_14190</name>
</gene>
<keyword evidence="3" id="KW-1185">Reference proteome</keyword>